<dbReference type="SMART" id="SM00382">
    <property type="entry name" value="AAA"/>
    <property type="match status" value="1"/>
</dbReference>
<proteinExistence type="predicted"/>
<dbReference type="Gene3D" id="3.40.50.300">
    <property type="entry name" value="P-loop containing nucleotide triphosphate hydrolases"/>
    <property type="match status" value="1"/>
</dbReference>
<accession>A0ABV8MXE4</accession>
<dbReference type="InterPro" id="IPR027417">
    <property type="entry name" value="P-loop_NTPase"/>
</dbReference>
<sequence length="203" mass="21667">MLQCRNLTFHYQGRAVLDGINFDLPAGRWNLTGANGSGKSTLLKLLAGVLEPDAGQIELAGVNLSSDPEAAKRRIGYLPDQARAYPGMTPCELWRMVAELRGGDAQAAVAHALRYGLADFIDRPLDKLSFGTGRKCFLVAAWIGDPLVLLLDEPSDGLDAASVRQLKADLAALPEDRLALVANHDQSLAAVLQPLSWPVGVGA</sequence>
<name>A0ABV8MXE4_9NEIS</name>
<evidence type="ECO:0000313" key="7">
    <source>
        <dbReference type="Proteomes" id="UP001595791"/>
    </source>
</evidence>
<dbReference type="PANTHER" id="PTHR42939">
    <property type="entry name" value="ABC TRANSPORTER ATP-BINDING PROTEIN ALBC-RELATED"/>
    <property type="match status" value="1"/>
</dbReference>
<dbReference type="GO" id="GO:0005524">
    <property type="term" value="F:ATP binding"/>
    <property type="evidence" value="ECO:0007669"/>
    <property type="project" value="UniProtKB-KW"/>
</dbReference>
<dbReference type="RefSeq" id="WP_378167786.1">
    <property type="nucleotide sequence ID" value="NZ_JBHSBU010000001.1"/>
</dbReference>
<dbReference type="InterPro" id="IPR003593">
    <property type="entry name" value="AAA+_ATPase"/>
</dbReference>
<dbReference type="SUPFAM" id="SSF52540">
    <property type="entry name" value="P-loop containing nucleoside triphosphate hydrolases"/>
    <property type="match status" value="1"/>
</dbReference>
<keyword evidence="2" id="KW-1003">Cell membrane</keyword>
<evidence type="ECO:0000313" key="6">
    <source>
        <dbReference type="EMBL" id="MFC4161630.1"/>
    </source>
</evidence>
<dbReference type="EMBL" id="JBHSBU010000001">
    <property type="protein sequence ID" value="MFC4161630.1"/>
    <property type="molecule type" value="Genomic_DNA"/>
</dbReference>
<organism evidence="6 7">
    <name type="scientific">Chitinimonas lacunae</name>
    <dbReference type="NCBI Taxonomy" id="1963018"/>
    <lineage>
        <taxon>Bacteria</taxon>
        <taxon>Pseudomonadati</taxon>
        <taxon>Pseudomonadota</taxon>
        <taxon>Betaproteobacteria</taxon>
        <taxon>Neisseriales</taxon>
        <taxon>Chitinibacteraceae</taxon>
        <taxon>Chitinimonas</taxon>
    </lineage>
</organism>
<evidence type="ECO:0000256" key="1">
    <source>
        <dbReference type="ARBA" id="ARBA00022448"/>
    </source>
</evidence>
<protein>
    <submittedName>
        <fullName evidence="6">ATP-binding cassette domain-containing protein</fullName>
    </submittedName>
</protein>
<dbReference type="PROSITE" id="PS50893">
    <property type="entry name" value="ABC_TRANSPORTER_2"/>
    <property type="match status" value="1"/>
</dbReference>
<keyword evidence="7" id="KW-1185">Reference proteome</keyword>
<reference evidence="7" key="1">
    <citation type="journal article" date="2019" name="Int. J. Syst. Evol. Microbiol.">
        <title>The Global Catalogue of Microorganisms (GCM) 10K type strain sequencing project: providing services to taxonomists for standard genome sequencing and annotation.</title>
        <authorList>
            <consortium name="The Broad Institute Genomics Platform"/>
            <consortium name="The Broad Institute Genome Sequencing Center for Infectious Disease"/>
            <person name="Wu L."/>
            <person name="Ma J."/>
        </authorList>
    </citation>
    <scope>NUCLEOTIDE SEQUENCE [LARGE SCALE GENOMIC DNA]</scope>
    <source>
        <strain evidence="7">LMG 29894</strain>
    </source>
</reference>
<keyword evidence="1" id="KW-0813">Transport</keyword>
<keyword evidence="2" id="KW-0472">Membrane</keyword>
<comment type="caution">
    <text evidence="6">The sequence shown here is derived from an EMBL/GenBank/DDBJ whole genome shotgun (WGS) entry which is preliminary data.</text>
</comment>
<evidence type="ECO:0000259" key="5">
    <source>
        <dbReference type="PROSITE" id="PS50893"/>
    </source>
</evidence>
<dbReference type="InterPro" id="IPR051782">
    <property type="entry name" value="ABC_Transporter_VariousFunc"/>
</dbReference>
<dbReference type="PANTHER" id="PTHR42939:SF1">
    <property type="entry name" value="ABC TRANSPORTER ATP-BINDING PROTEIN ALBC-RELATED"/>
    <property type="match status" value="1"/>
</dbReference>
<evidence type="ECO:0000256" key="2">
    <source>
        <dbReference type="ARBA" id="ARBA00022475"/>
    </source>
</evidence>
<gene>
    <name evidence="6" type="ORF">ACFOW7_20030</name>
</gene>
<keyword evidence="4 6" id="KW-0067">ATP-binding</keyword>
<dbReference type="Proteomes" id="UP001595791">
    <property type="component" value="Unassembled WGS sequence"/>
</dbReference>
<dbReference type="InterPro" id="IPR003439">
    <property type="entry name" value="ABC_transporter-like_ATP-bd"/>
</dbReference>
<dbReference type="Pfam" id="PF00005">
    <property type="entry name" value="ABC_tran"/>
    <property type="match status" value="1"/>
</dbReference>
<evidence type="ECO:0000256" key="3">
    <source>
        <dbReference type="ARBA" id="ARBA00022741"/>
    </source>
</evidence>
<keyword evidence="3" id="KW-0547">Nucleotide-binding</keyword>
<evidence type="ECO:0000256" key="4">
    <source>
        <dbReference type="ARBA" id="ARBA00022840"/>
    </source>
</evidence>
<feature type="domain" description="ABC transporter" evidence="5">
    <location>
        <begin position="2"/>
        <end position="203"/>
    </location>
</feature>